<dbReference type="GO" id="GO:0017057">
    <property type="term" value="F:6-phosphogluconolactonase activity"/>
    <property type="evidence" value="ECO:0007669"/>
    <property type="project" value="TreeGrafter"/>
</dbReference>
<comment type="similarity">
    <text evidence="1">Belongs to the cycloisomerase 2 family.</text>
</comment>
<dbReference type="PANTHER" id="PTHR30344">
    <property type="entry name" value="6-PHOSPHOGLUCONOLACTONASE-RELATED"/>
    <property type="match status" value="1"/>
</dbReference>
<evidence type="ECO:0000313" key="2">
    <source>
        <dbReference type="EMBL" id="PWN32870.1"/>
    </source>
</evidence>
<dbReference type="OrthoDB" id="9972196at2759"/>
<dbReference type="STRING" id="1280837.A0A316V5P1"/>
<dbReference type="SUPFAM" id="SSF51004">
    <property type="entry name" value="C-terminal (heme d1) domain of cytochrome cd1-nitrite reductase"/>
    <property type="match status" value="1"/>
</dbReference>
<name>A0A316V5P1_9BASI</name>
<dbReference type="PANTHER" id="PTHR30344:SF1">
    <property type="entry name" value="6-PHOSPHOGLUCONOLACTONASE"/>
    <property type="match status" value="1"/>
</dbReference>
<sequence length="402" mass="43252">MSSSSFPFTPPKESYEIFATGYSGALVPLQFQPPSSIQIVKDGQLNNQTGDSPSWITFTEGKFPFSKTLGYVTSEAAHNGTVYVLQKDQKILPVPSSSSPPWKVIGNKDGYSTAGGGPVASCVQGQCLYVANYNSGSAAVIQLGKDGIPVEQNGQPASVFQYKVNQTGPVTTRQDHSYAHDAVASPDGKWVYICDLGADQIHHIEATQGQDCRQSINQQSQSTQLGSGTGPRHLAFYHDKQTNKQYAYLTSELASTLTAFEHDPETGALNIIGKPVLSVPEGTPLGGNQTAGPQRTTAELAISPDGRFVYVSDRGDDVEDHITIYKRDQQDGSIQFEKWVKSGGKMPRHFSLSQDGHFFAIAHQTTGNVVIFGRDPQSGDLTKTGAEVDGLDQVAFAGFVPK</sequence>
<dbReference type="InterPro" id="IPR050282">
    <property type="entry name" value="Cycloisomerase_2"/>
</dbReference>
<evidence type="ECO:0000256" key="1">
    <source>
        <dbReference type="ARBA" id="ARBA00005564"/>
    </source>
</evidence>
<dbReference type="RefSeq" id="XP_025353172.1">
    <property type="nucleotide sequence ID" value="XM_025496742.1"/>
</dbReference>
<keyword evidence="2" id="KW-0413">Isomerase</keyword>
<dbReference type="InParanoid" id="A0A316V5P1"/>
<dbReference type="GeneID" id="37018523"/>
<organism evidence="2 3">
    <name type="scientific">Meira miltonrushii</name>
    <dbReference type="NCBI Taxonomy" id="1280837"/>
    <lineage>
        <taxon>Eukaryota</taxon>
        <taxon>Fungi</taxon>
        <taxon>Dikarya</taxon>
        <taxon>Basidiomycota</taxon>
        <taxon>Ustilaginomycotina</taxon>
        <taxon>Exobasidiomycetes</taxon>
        <taxon>Exobasidiales</taxon>
        <taxon>Brachybasidiaceae</taxon>
        <taxon>Meira</taxon>
    </lineage>
</organism>
<protein>
    <submittedName>
        <fullName evidence="2">Putative isomerase YbhE</fullName>
    </submittedName>
</protein>
<dbReference type="InterPro" id="IPR019405">
    <property type="entry name" value="Lactonase_7-beta_prop"/>
</dbReference>
<dbReference type="Proteomes" id="UP000245771">
    <property type="component" value="Unassembled WGS sequence"/>
</dbReference>
<dbReference type="EMBL" id="KZ819605">
    <property type="protein sequence ID" value="PWN32870.1"/>
    <property type="molecule type" value="Genomic_DNA"/>
</dbReference>
<dbReference type="GO" id="GO:0016853">
    <property type="term" value="F:isomerase activity"/>
    <property type="evidence" value="ECO:0007669"/>
    <property type="project" value="UniProtKB-KW"/>
</dbReference>
<accession>A0A316V5P1</accession>
<reference evidence="2 3" key="1">
    <citation type="journal article" date="2018" name="Mol. Biol. Evol.">
        <title>Broad Genomic Sampling Reveals a Smut Pathogenic Ancestry of the Fungal Clade Ustilaginomycotina.</title>
        <authorList>
            <person name="Kijpornyongpan T."/>
            <person name="Mondo S.J."/>
            <person name="Barry K."/>
            <person name="Sandor L."/>
            <person name="Lee J."/>
            <person name="Lipzen A."/>
            <person name="Pangilinan J."/>
            <person name="LaButti K."/>
            <person name="Hainaut M."/>
            <person name="Henrissat B."/>
            <person name="Grigoriev I.V."/>
            <person name="Spatafora J.W."/>
            <person name="Aime M.C."/>
        </authorList>
    </citation>
    <scope>NUCLEOTIDE SEQUENCE [LARGE SCALE GENOMIC DNA]</scope>
    <source>
        <strain evidence="2 3">MCA 3882</strain>
    </source>
</reference>
<dbReference type="Gene3D" id="2.130.10.10">
    <property type="entry name" value="YVTN repeat-like/Quinoprotein amine dehydrogenase"/>
    <property type="match status" value="1"/>
</dbReference>
<proteinExistence type="inferred from homology"/>
<dbReference type="AlphaFoldDB" id="A0A316V5P1"/>
<evidence type="ECO:0000313" key="3">
    <source>
        <dbReference type="Proteomes" id="UP000245771"/>
    </source>
</evidence>
<dbReference type="InterPro" id="IPR015943">
    <property type="entry name" value="WD40/YVTN_repeat-like_dom_sf"/>
</dbReference>
<dbReference type="InterPro" id="IPR011048">
    <property type="entry name" value="Haem_d1_sf"/>
</dbReference>
<keyword evidence="3" id="KW-1185">Reference proteome</keyword>
<gene>
    <name evidence="2" type="ORF">FA14DRAFT_126341</name>
</gene>
<dbReference type="Pfam" id="PF10282">
    <property type="entry name" value="Lactonase"/>
    <property type="match status" value="1"/>
</dbReference>